<accession>A0ABR4IKH1</accession>
<evidence type="ECO:0000313" key="2">
    <source>
        <dbReference type="Proteomes" id="UP001610335"/>
    </source>
</evidence>
<organism evidence="1 2">
    <name type="scientific">Aspergillus cavernicola</name>
    <dbReference type="NCBI Taxonomy" id="176166"/>
    <lineage>
        <taxon>Eukaryota</taxon>
        <taxon>Fungi</taxon>
        <taxon>Dikarya</taxon>
        <taxon>Ascomycota</taxon>
        <taxon>Pezizomycotina</taxon>
        <taxon>Eurotiomycetes</taxon>
        <taxon>Eurotiomycetidae</taxon>
        <taxon>Eurotiales</taxon>
        <taxon>Aspergillaceae</taxon>
        <taxon>Aspergillus</taxon>
        <taxon>Aspergillus subgen. Nidulantes</taxon>
    </lineage>
</organism>
<proteinExistence type="predicted"/>
<dbReference type="Proteomes" id="UP001610335">
    <property type="component" value="Unassembled WGS sequence"/>
</dbReference>
<reference evidence="1 2" key="1">
    <citation type="submission" date="2024-07" db="EMBL/GenBank/DDBJ databases">
        <title>Section-level genome sequencing and comparative genomics of Aspergillus sections Usti and Cavernicolus.</title>
        <authorList>
            <consortium name="Lawrence Berkeley National Laboratory"/>
            <person name="Nybo J.L."/>
            <person name="Vesth T.C."/>
            <person name="Theobald S."/>
            <person name="Frisvad J.C."/>
            <person name="Larsen T.O."/>
            <person name="Kjaerboelling I."/>
            <person name="Rothschild-Mancinelli K."/>
            <person name="Lyhne E.K."/>
            <person name="Kogle M.E."/>
            <person name="Barry K."/>
            <person name="Clum A."/>
            <person name="Na H."/>
            <person name="Ledsgaard L."/>
            <person name="Lin J."/>
            <person name="Lipzen A."/>
            <person name="Kuo A."/>
            <person name="Riley R."/>
            <person name="Mondo S."/>
            <person name="LaButti K."/>
            <person name="Haridas S."/>
            <person name="Pangalinan J."/>
            <person name="Salamov A.A."/>
            <person name="Simmons B.A."/>
            <person name="Magnuson J.K."/>
            <person name="Chen J."/>
            <person name="Drula E."/>
            <person name="Henrissat B."/>
            <person name="Wiebenga A."/>
            <person name="Lubbers R.J."/>
            <person name="Gomes A.C."/>
            <person name="Makela M.R."/>
            <person name="Stajich J."/>
            <person name="Grigoriev I.V."/>
            <person name="Mortensen U.H."/>
            <person name="De vries R.P."/>
            <person name="Baker S.E."/>
            <person name="Andersen M.R."/>
        </authorList>
    </citation>
    <scope>NUCLEOTIDE SEQUENCE [LARGE SCALE GENOMIC DNA]</scope>
    <source>
        <strain evidence="1 2">CBS 600.67</strain>
    </source>
</reference>
<evidence type="ECO:0000313" key="1">
    <source>
        <dbReference type="EMBL" id="KAL2827397.1"/>
    </source>
</evidence>
<comment type="caution">
    <text evidence="1">The sequence shown here is derived from an EMBL/GenBank/DDBJ whole genome shotgun (WGS) entry which is preliminary data.</text>
</comment>
<keyword evidence="2" id="KW-1185">Reference proteome</keyword>
<protein>
    <submittedName>
        <fullName evidence="1">Uncharacterized protein</fullName>
    </submittedName>
</protein>
<gene>
    <name evidence="1" type="ORF">BDW59DRAFT_160359</name>
</gene>
<sequence length="174" mass="19343">MFTTSDASPKPQIYYPLPSISPFLDLYLSPVRTPKNTPPTHWILILALPNGLKCTFYHIIEHKAQAPQDPTTTTTTTTTIRRYTNPVTRKTLGLHSSPPISTGLAELNKIGTIPAWKKKLVLRCARRSLGSYKNAFQSWAVTFLHCLQEVRAVPVGVSMRYKLDFEGAAEGTGC</sequence>
<dbReference type="EMBL" id="JBFXLS010000025">
    <property type="protein sequence ID" value="KAL2827397.1"/>
    <property type="molecule type" value="Genomic_DNA"/>
</dbReference>
<name>A0ABR4IKH1_9EURO</name>